<evidence type="ECO:0000256" key="2">
    <source>
        <dbReference type="ARBA" id="ARBA00005409"/>
    </source>
</evidence>
<dbReference type="OrthoDB" id="755951at2759"/>
<feature type="compositionally biased region" description="Low complexity" evidence="5">
    <location>
        <begin position="19"/>
        <end position="28"/>
    </location>
</feature>
<dbReference type="InterPro" id="IPR003337">
    <property type="entry name" value="Trehalose_PPase"/>
</dbReference>
<keyword evidence="3" id="KW-0963">Cytoplasm</keyword>
<evidence type="ECO:0000256" key="4">
    <source>
        <dbReference type="ARBA" id="ARBA00022553"/>
    </source>
</evidence>
<dbReference type="PANTHER" id="PTHR10788:SF15">
    <property type="entry name" value="TREHALOSE SYNTHASE COMPLEX REGULATORY SUBUNIT TPS3-RELATED"/>
    <property type="match status" value="1"/>
</dbReference>
<dbReference type="FunFam" id="3.40.50.2000:FF:000036">
    <property type="entry name" value="Alpha,alpha-trehalose-phosphate synthase subunit Tps2"/>
    <property type="match status" value="1"/>
</dbReference>
<organism evidence="6 7">
    <name type="scientific">Friedmanniomyces endolithicus</name>
    <dbReference type="NCBI Taxonomy" id="329885"/>
    <lineage>
        <taxon>Eukaryota</taxon>
        <taxon>Fungi</taxon>
        <taxon>Dikarya</taxon>
        <taxon>Ascomycota</taxon>
        <taxon>Pezizomycotina</taxon>
        <taxon>Dothideomycetes</taxon>
        <taxon>Dothideomycetidae</taxon>
        <taxon>Mycosphaerellales</taxon>
        <taxon>Teratosphaeriaceae</taxon>
        <taxon>Friedmanniomyces</taxon>
    </lineage>
</organism>
<name>A0A4U0VJP4_9PEZI</name>
<proteinExistence type="inferred from homology"/>
<comment type="subcellular location">
    <subcellularLocation>
        <location evidence="1">Cytoplasm</location>
    </subcellularLocation>
</comment>
<feature type="region of interest" description="Disordered" evidence="5">
    <location>
        <begin position="17"/>
        <end position="90"/>
    </location>
</feature>
<dbReference type="Gene3D" id="3.40.50.1000">
    <property type="entry name" value="HAD superfamily/HAD-like"/>
    <property type="match status" value="1"/>
</dbReference>
<dbReference type="InterPro" id="IPR001830">
    <property type="entry name" value="Glyco_trans_20"/>
</dbReference>
<dbReference type="Pfam" id="PF00982">
    <property type="entry name" value="Glyco_transf_20"/>
    <property type="match status" value="1"/>
</dbReference>
<dbReference type="FunFam" id="3.40.50.2000:FF:000099">
    <property type="entry name" value="Alpha,alpha-trehalose phosphate synthase subunit, putative"/>
    <property type="match status" value="1"/>
</dbReference>
<dbReference type="Pfam" id="PF02358">
    <property type="entry name" value="Trehalose_PPase"/>
    <property type="match status" value="1"/>
</dbReference>
<dbReference type="STRING" id="329885.A0A4U0VJP4"/>
<dbReference type="Gene3D" id="3.40.50.2000">
    <property type="entry name" value="Glycogen Phosphorylase B"/>
    <property type="match status" value="2"/>
</dbReference>
<comment type="similarity">
    <text evidence="2">In the N-terminal section; belongs to the glycosyltransferase 20 family.</text>
</comment>
<dbReference type="SUPFAM" id="SSF56784">
    <property type="entry name" value="HAD-like"/>
    <property type="match status" value="1"/>
</dbReference>
<dbReference type="CDD" id="cd03788">
    <property type="entry name" value="GT20_TPS"/>
    <property type="match status" value="1"/>
</dbReference>
<dbReference type="AlphaFoldDB" id="A0A4U0VJP4"/>
<comment type="caution">
    <text evidence="6">The sequence shown here is derived from an EMBL/GenBank/DDBJ whole genome shotgun (WGS) entry which is preliminary data.</text>
</comment>
<feature type="compositionally biased region" description="Basic and acidic residues" evidence="5">
    <location>
        <begin position="75"/>
        <end position="90"/>
    </location>
</feature>
<evidence type="ECO:0000256" key="3">
    <source>
        <dbReference type="ARBA" id="ARBA00022490"/>
    </source>
</evidence>
<reference evidence="6 7" key="1">
    <citation type="submission" date="2017-03" db="EMBL/GenBank/DDBJ databases">
        <title>Genomes of endolithic fungi from Antarctica.</title>
        <authorList>
            <person name="Coleine C."/>
            <person name="Masonjones S."/>
            <person name="Stajich J.E."/>
        </authorList>
    </citation>
    <scope>NUCLEOTIDE SEQUENCE [LARGE SCALE GENOMIC DNA]</scope>
    <source>
        <strain evidence="6 7">CCFEE 5311</strain>
    </source>
</reference>
<dbReference type="PANTHER" id="PTHR10788">
    <property type="entry name" value="TREHALOSE-6-PHOSPHATE SYNTHASE"/>
    <property type="match status" value="1"/>
</dbReference>
<dbReference type="GO" id="GO:0030234">
    <property type="term" value="F:enzyme regulator activity"/>
    <property type="evidence" value="ECO:0007669"/>
    <property type="project" value="UniProtKB-ARBA"/>
</dbReference>
<keyword evidence="4" id="KW-0597">Phosphoprotein</keyword>
<sequence>MATHHVSLFLPETVAFHKPPSSAARRSSTPPPTADLRRGSSVDLPLRPPSLSILNGPTPPRTPSITDDILASKPGTDKLLSREPGDPRSLVHSDAHVPDWGVQAIFNQPKSRAGLLPSASILDFAKVHEEVVKEREEARRAATKRISPTSRSSRAGSHDRSYEGKEWTVKPAIQGNGGLTNAVRAVAESDETEIHWIGTIGFPTDTLPQALKEDIHDKMVIDHNSQVIFVSDKDFDGHYAHYCKTILWPIFHYQVPDHPKSKAYADHSWEFYRNVNQAFADKIIDSYKRGDTIWIHDYHLLLVPGMVRQKLLDAKIGFFLHTAFPSSEVFRCLSTRKALLDGMLGANLIAFQTDEYTHHFLQTCSRLLTVETTAEGVQLDDHFVNVTSQPIGLNLRAMDKERKEPEVQEWIDIIQERYKDKKIIVARDKLDNVRGVRQKLLAYELFLNKHPEWREKVVLIQVASSSSEQSGLLSTVSDICTRIDSVHSTLAHQPLIFLKQDIGFSQYMALLTVADVLIISALRDGMNLTAHEYIYCQDGKGWRGREKRHGPLILSEFTGSAAVFGGPQISINPWDYQQHANAIKEALEMGDAEKTARWTKLHKTVTTQTGGHWAHHLSLALDKVYNEHSQRASQSVPRLSVQRLADKYHAAAQRVFILDYEGTLAPHRTSTGIPLSSPQRVLDALEGLMADARNIVYIMSGREPEELEALFRTLPALGLIAENGCFVREYGAARGHAEWQQFPDADGVAVWKDQVRGNLGYYGDRLEGSYVEERHCSLLFRYEKAGDQEAAVRFAGEAADQINSACRSMRIHAVPISKAVLIEQMDFSKRSAASRIFDLLRAGAVEARTVVPEFLLVAGDDREDEVVFEWANGLGGSGVVRDVFTVSVGRRNTVACATLTQGATGLLTALQRLGRTGGGGGVEGEYFGRGSILGGGGGRRLRRGSRWEGMCVGRGGGEARLRKGMRFEG</sequence>
<dbReference type="Proteomes" id="UP000310066">
    <property type="component" value="Unassembled WGS sequence"/>
</dbReference>
<dbReference type="Gene3D" id="3.30.70.1020">
    <property type="entry name" value="Trehalose-6-phosphate phosphatase related protein, domain 2"/>
    <property type="match status" value="1"/>
</dbReference>
<feature type="compositionally biased region" description="Polar residues" evidence="5">
    <location>
        <begin position="146"/>
        <end position="155"/>
    </location>
</feature>
<dbReference type="InterPro" id="IPR023214">
    <property type="entry name" value="HAD_sf"/>
</dbReference>
<evidence type="ECO:0000256" key="5">
    <source>
        <dbReference type="SAM" id="MobiDB-lite"/>
    </source>
</evidence>
<dbReference type="InterPro" id="IPR036412">
    <property type="entry name" value="HAD-like_sf"/>
</dbReference>
<accession>A0A4U0VJP4</accession>
<dbReference type="GO" id="GO:0003825">
    <property type="term" value="F:alpha,alpha-trehalose-phosphate synthase (UDP-forming) activity"/>
    <property type="evidence" value="ECO:0007669"/>
    <property type="project" value="TreeGrafter"/>
</dbReference>
<dbReference type="GO" id="GO:0005946">
    <property type="term" value="C:alpha,alpha-trehalose-phosphate synthase complex (UDP-forming)"/>
    <property type="evidence" value="ECO:0007669"/>
    <property type="project" value="TreeGrafter"/>
</dbReference>
<dbReference type="GO" id="GO:0004805">
    <property type="term" value="F:trehalose-phosphatase activity"/>
    <property type="evidence" value="ECO:0007669"/>
    <property type="project" value="TreeGrafter"/>
</dbReference>
<dbReference type="EMBL" id="NAJP01000003">
    <property type="protein sequence ID" value="TKA48606.1"/>
    <property type="molecule type" value="Genomic_DNA"/>
</dbReference>
<protein>
    <submittedName>
        <fullName evidence="6">Uncharacterized protein</fullName>
    </submittedName>
</protein>
<dbReference type="GO" id="GO:0005829">
    <property type="term" value="C:cytosol"/>
    <property type="evidence" value="ECO:0007669"/>
    <property type="project" value="TreeGrafter"/>
</dbReference>
<evidence type="ECO:0000256" key="1">
    <source>
        <dbReference type="ARBA" id="ARBA00004496"/>
    </source>
</evidence>
<evidence type="ECO:0000313" key="7">
    <source>
        <dbReference type="Proteomes" id="UP000310066"/>
    </source>
</evidence>
<dbReference type="GO" id="GO:0005992">
    <property type="term" value="P:trehalose biosynthetic process"/>
    <property type="evidence" value="ECO:0007669"/>
    <property type="project" value="InterPro"/>
</dbReference>
<gene>
    <name evidence="6" type="ORF">B0A54_00742</name>
</gene>
<dbReference type="SUPFAM" id="SSF53756">
    <property type="entry name" value="UDP-Glycosyltransferase/glycogen phosphorylase"/>
    <property type="match status" value="1"/>
</dbReference>
<feature type="region of interest" description="Disordered" evidence="5">
    <location>
        <begin position="138"/>
        <end position="164"/>
    </location>
</feature>
<evidence type="ECO:0000313" key="6">
    <source>
        <dbReference type="EMBL" id="TKA48606.1"/>
    </source>
</evidence>